<dbReference type="Pfam" id="PF00149">
    <property type="entry name" value="Metallophos"/>
    <property type="match status" value="1"/>
</dbReference>
<accession>A0ABU4UB51</accession>
<dbReference type="SUPFAM" id="SSF48452">
    <property type="entry name" value="TPR-like"/>
    <property type="match status" value="2"/>
</dbReference>
<dbReference type="Gene3D" id="1.25.40.10">
    <property type="entry name" value="Tetratricopeptide repeat domain"/>
    <property type="match status" value="1"/>
</dbReference>
<name>A0ABU4UB51_9GAMM</name>
<evidence type="ECO:0000313" key="4">
    <source>
        <dbReference type="Proteomes" id="UP001284537"/>
    </source>
</evidence>
<evidence type="ECO:0000259" key="2">
    <source>
        <dbReference type="Pfam" id="PF25201"/>
    </source>
</evidence>
<dbReference type="RefSeq" id="WP_319960797.1">
    <property type="nucleotide sequence ID" value="NZ_JAXARY010000003.1"/>
</dbReference>
<keyword evidence="4" id="KW-1185">Reference proteome</keyword>
<dbReference type="InterPro" id="IPR027417">
    <property type="entry name" value="P-loop_NTPase"/>
</dbReference>
<dbReference type="Proteomes" id="UP001284537">
    <property type="component" value="Unassembled WGS sequence"/>
</dbReference>
<evidence type="ECO:0000313" key="3">
    <source>
        <dbReference type="EMBL" id="MDX8126680.1"/>
    </source>
</evidence>
<dbReference type="SUPFAM" id="SSF56300">
    <property type="entry name" value="Metallo-dependent phosphatases"/>
    <property type="match status" value="1"/>
</dbReference>
<dbReference type="InterPro" id="IPR004843">
    <property type="entry name" value="Calcineurin-like_PHP"/>
</dbReference>
<feature type="domain" description="Novel STAND NTPase 6" evidence="2">
    <location>
        <begin position="368"/>
        <end position="515"/>
    </location>
</feature>
<dbReference type="EMBL" id="JAXARY010000003">
    <property type="protein sequence ID" value="MDX8126680.1"/>
    <property type="molecule type" value="Genomic_DNA"/>
</dbReference>
<dbReference type="InterPro" id="IPR051158">
    <property type="entry name" value="Metallophosphoesterase_sf"/>
</dbReference>
<dbReference type="InterPro" id="IPR029052">
    <property type="entry name" value="Metallo-depent_PP-like"/>
</dbReference>
<dbReference type="PANTHER" id="PTHR31302:SF0">
    <property type="entry name" value="TRANSMEMBRANE PROTEIN WITH METALLOPHOSPHOESTERASE DOMAIN"/>
    <property type="match status" value="1"/>
</dbReference>
<organism evidence="3 4">
    <name type="scientific">Methylomonas defluvii</name>
    <dbReference type="NCBI Taxonomy" id="3045149"/>
    <lineage>
        <taxon>Bacteria</taxon>
        <taxon>Pseudomonadati</taxon>
        <taxon>Pseudomonadota</taxon>
        <taxon>Gammaproteobacteria</taxon>
        <taxon>Methylococcales</taxon>
        <taxon>Methylococcaceae</taxon>
        <taxon>Methylomonas</taxon>
    </lineage>
</organism>
<dbReference type="Gene3D" id="3.60.21.10">
    <property type="match status" value="1"/>
</dbReference>
<comment type="caution">
    <text evidence="3">The sequence shown here is derived from an EMBL/GenBank/DDBJ whole genome shotgun (WGS) entry which is preliminary data.</text>
</comment>
<proteinExistence type="predicted"/>
<dbReference type="InterPro" id="IPR057575">
    <property type="entry name" value="nSTAND6_dom"/>
</dbReference>
<sequence length="1119" mass="126264">MKTKLTWLHISDIHFHPNTEWRDNSTRDNLITYLQTMFVDDPSLRPDLIFCTGDIAFGETRSSQLADQYNQAKEFFSKLLTVCGQEGKPLPDRRLFVVPGNHDVNRNNINNDAQETLNRWAEDASAHINKINQRFNDCSPEFKDAVKRLDEYALFVKEYLPHQTDNDGRHSYSQIVDIDDLKVGLAGFNSAWSCSGPEDDRAIWLAAEYQFNQADLPIKNADIRIGLIHHPVDWLNTADRDIATRRISTDFHFWLHGHVHNQWLDPGQNHITFAAGAVGAEVSEEFGINLVQIDLSTGKGVTYLHEHRRGGKSWKVATIEEHAPSGKWPFDLPDKIKRLAEPLPPPTTPSANTGRPIQTENAKQIFKLYGRDKLLQEAVNKLKRLPFLLVYGLRGNGKSKFIEALGQKQPLASKELHRFSVSRFTTADEVFRQIATLLGETAEFPEAPKGDSATIAAEISRRYANPRSAWIWIENAHHLIDREGFRDHAIGQLLSGLQAALGVQWHWLLELRERPPKHFFANIANDCEITGLDKTSIQEWFKDAAPPEVADSWSYSGDELKRIYQWLGGGHGGNAHTLATQLLIQVACELAETPLQVLQRHRDRFEDGIDNLLLDDLYHKVLSDAERKLMQTFALYRSGIPHDHVEMLEQELNIAYAWDGLDRRLLVSSNAEHSVYFLHSFIASWVRNRQLGYVDQDEDNCDGDLQNIDEVHKALVRQLHAAIANCWLEQLGRRTRISNLNISRAVEAFHHLTAADLTDQIQTIAVELITGNLDWAWQRIQQLNDYLYKINAPVKQQCTALEYALRLKPDFHKYHRFLGECWLKEEGPTSQKALECFQEACRLNPGFAPYWANLGKVMSHQGYRGAKDFLERLAEVENNYPQAINDFVLAVKADCLDIVGEAGKASELRLECIEAGSKNAAFYTSEAKARLDAGDVQGALDFLEKAKQNRCANDYTDAILADALQATDPARASQIRMKHIEAGSKNAAFYNSEAKARLDAGDVQGALDVLEKAKQNRCADDYTDSIMADALQATDPARASQIRMKHIEAGSKNAAFYTSEAKARLDAGDVQGALDVLEKAKQNRCANDYTDAILADALQATDPERARTVGWVECNETQH</sequence>
<evidence type="ECO:0000259" key="1">
    <source>
        <dbReference type="Pfam" id="PF00149"/>
    </source>
</evidence>
<gene>
    <name evidence="3" type="ORF">QLH52_05265</name>
</gene>
<protein>
    <submittedName>
        <fullName evidence="3">Metallophosphoesterase</fullName>
    </submittedName>
</protein>
<dbReference type="Pfam" id="PF25201">
    <property type="entry name" value="nSTAND6"/>
    <property type="match status" value="1"/>
</dbReference>
<dbReference type="Gene3D" id="3.40.50.300">
    <property type="entry name" value="P-loop containing nucleotide triphosphate hydrolases"/>
    <property type="match status" value="1"/>
</dbReference>
<reference evidence="3 4" key="1">
    <citation type="submission" date="2023-11" db="EMBL/GenBank/DDBJ databases">
        <authorList>
            <person name="Ouyang M.-Y."/>
        </authorList>
    </citation>
    <scope>NUCLEOTIDE SEQUENCE [LARGE SCALE GENOMIC DNA]</scope>
    <source>
        <strain evidence="3 4">OY6</strain>
    </source>
</reference>
<dbReference type="PANTHER" id="PTHR31302">
    <property type="entry name" value="TRANSMEMBRANE PROTEIN WITH METALLOPHOSPHOESTERASE DOMAIN-RELATED"/>
    <property type="match status" value="1"/>
</dbReference>
<dbReference type="InterPro" id="IPR011990">
    <property type="entry name" value="TPR-like_helical_dom_sf"/>
</dbReference>
<feature type="domain" description="Calcineurin-like phosphoesterase" evidence="1">
    <location>
        <begin position="8"/>
        <end position="261"/>
    </location>
</feature>
<dbReference type="SUPFAM" id="SSF52540">
    <property type="entry name" value="P-loop containing nucleoside triphosphate hydrolases"/>
    <property type="match status" value="1"/>
</dbReference>